<dbReference type="InterPro" id="IPR039420">
    <property type="entry name" value="WalR-like"/>
</dbReference>
<keyword evidence="1 3" id="KW-0597">Phosphoprotein</keyword>
<dbReference type="PANTHER" id="PTHR43214:SF43">
    <property type="entry name" value="TWO-COMPONENT RESPONSE REGULATOR"/>
    <property type="match status" value="1"/>
</dbReference>
<dbReference type="GO" id="GO:0000976">
    <property type="term" value="F:transcription cis-regulatory region binding"/>
    <property type="evidence" value="ECO:0000318"/>
    <property type="project" value="GO_Central"/>
</dbReference>
<dbReference type="GO" id="GO:0000160">
    <property type="term" value="P:phosphorelay signal transduction system"/>
    <property type="evidence" value="ECO:0007669"/>
    <property type="project" value="InterPro"/>
</dbReference>
<dbReference type="SUPFAM" id="SSF52172">
    <property type="entry name" value="CheY-like"/>
    <property type="match status" value="1"/>
</dbReference>
<evidence type="ECO:0000259" key="4">
    <source>
        <dbReference type="PROSITE" id="PS50043"/>
    </source>
</evidence>
<dbReference type="EMBL" id="BA000045">
    <property type="protein sequence ID" value="BAC88714.1"/>
    <property type="molecule type" value="Genomic_DNA"/>
</dbReference>
<dbReference type="InterPro" id="IPR016032">
    <property type="entry name" value="Sig_transdc_resp-reg_C-effctor"/>
</dbReference>
<dbReference type="InterPro" id="IPR011006">
    <property type="entry name" value="CheY-like_superfamily"/>
</dbReference>
<dbReference type="SMART" id="SM00448">
    <property type="entry name" value="REC"/>
    <property type="match status" value="1"/>
</dbReference>
<dbReference type="CDD" id="cd06170">
    <property type="entry name" value="LuxR_C_like"/>
    <property type="match status" value="1"/>
</dbReference>
<sequence>MHSRASRRFVPVASWSPSHSEAAAHTGLSLLSSRYPSVVAWFSHRRHCGGAMPIGHSNLRAAVKTEVRCTVTNNTSVQTRILVVDDQAVMRRGFCSMLRLADHPFAVEEAADGIQALQQFEQLRPDLVLLDVGLPGVSGIEVARRIHSLEPLAKILMVSELEEDFLQAFRVDARGCLLKSVEAQELLNAVGLVLSGYLVFGKAIVRLIFEHAYLPEEPRKPGKLAISLTKREQEILGLIAQEYTNSEIAKHLYISPRTVDSHRARLMQKLGTRNTAGLVRIAVQQGLLQEPTAELRAYYGT</sequence>
<dbReference type="Proteomes" id="UP000000557">
    <property type="component" value="Chromosome"/>
</dbReference>
<dbReference type="PROSITE" id="PS50043">
    <property type="entry name" value="HTH_LUXR_2"/>
    <property type="match status" value="1"/>
</dbReference>
<keyword evidence="7" id="KW-1185">Reference proteome</keyword>
<dbReference type="HOGENOM" id="CLU_000445_90_1_3"/>
<proteinExistence type="predicted"/>
<keyword evidence="2" id="KW-0238">DNA-binding</keyword>
<dbReference type="STRING" id="251221.gene:10758250"/>
<dbReference type="SMART" id="SM00421">
    <property type="entry name" value="HTH_LUXR"/>
    <property type="match status" value="1"/>
</dbReference>
<evidence type="ECO:0000256" key="3">
    <source>
        <dbReference type="PROSITE-ProRule" id="PRU00169"/>
    </source>
</evidence>
<dbReference type="PROSITE" id="PS50110">
    <property type="entry name" value="RESPONSE_REGULATORY"/>
    <property type="match status" value="1"/>
</dbReference>
<feature type="modified residue" description="4-aspartylphosphate" evidence="3">
    <location>
        <position position="131"/>
    </location>
</feature>
<feature type="domain" description="Response regulatory" evidence="5">
    <location>
        <begin position="80"/>
        <end position="194"/>
    </location>
</feature>
<gene>
    <name evidence="6" type="ordered locus">glr0773</name>
</gene>
<reference evidence="6 7" key="2">
    <citation type="journal article" date="2003" name="DNA Res.">
        <title>Complete genome structure of Gloeobacter violaceus PCC 7421, a cyanobacterium that lacks thylakoids (supplement).</title>
        <authorList>
            <person name="Nakamura Y."/>
            <person name="Kaneko T."/>
            <person name="Sato S."/>
            <person name="Mimuro M."/>
            <person name="Miyashita H."/>
            <person name="Tsuchiya T."/>
            <person name="Sasamoto S."/>
            <person name="Watanabe A."/>
            <person name="Kawashima K."/>
            <person name="Kishida Y."/>
            <person name="Kiyokawa C."/>
            <person name="Kohara M."/>
            <person name="Matsumoto M."/>
            <person name="Matsuno A."/>
            <person name="Nakazaki N."/>
            <person name="Shimpo S."/>
            <person name="Takeuchi C."/>
            <person name="Yamada M."/>
            <person name="Tabata S."/>
        </authorList>
    </citation>
    <scope>NUCLEOTIDE SEQUENCE [LARGE SCALE GENOMIC DNA]</scope>
    <source>
        <strain evidence="7">ATCC 29082 / PCC 7421</strain>
    </source>
</reference>
<protein>
    <submittedName>
        <fullName evidence="6">Two-component response regulator</fullName>
    </submittedName>
</protein>
<dbReference type="InParanoid" id="Q7NMJ2"/>
<dbReference type="GO" id="GO:0006355">
    <property type="term" value="P:regulation of DNA-templated transcription"/>
    <property type="evidence" value="ECO:0000318"/>
    <property type="project" value="GO_Central"/>
</dbReference>
<dbReference type="CDD" id="cd17535">
    <property type="entry name" value="REC_NarL-like"/>
    <property type="match status" value="1"/>
</dbReference>
<dbReference type="SUPFAM" id="SSF46894">
    <property type="entry name" value="C-terminal effector domain of the bipartite response regulators"/>
    <property type="match status" value="1"/>
</dbReference>
<dbReference type="AlphaFoldDB" id="Q7NMJ2"/>
<evidence type="ECO:0000313" key="6">
    <source>
        <dbReference type="EMBL" id="BAC88714.1"/>
    </source>
</evidence>
<dbReference type="Gene3D" id="3.40.50.2300">
    <property type="match status" value="1"/>
</dbReference>
<evidence type="ECO:0000256" key="2">
    <source>
        <dbReference type="ARBA" id="ARBA00023125"/>
    </source>
</evidence>
<evidence type="ECO:0000313" key="7">
    <source>
        <dbReference type="Proteomes" id="UP000000557"/>
    </source>
</evidence>
<dbReference type="GO" id="GO:0003700">
    <property type="term" value="F:DNA-binding transcription factor activity"/>
    <property type="evidence" value="ECO:0000318"/>
    <property type="project" value="GO_Central"/>
</dbReference>
<dbReference type="OrthoDB" id="9773113at2"/>
<evidence type="ECO:0000259" key="5">
    <source>
        <dbReference type="PROSITE" id="PS50110"/>
    </source>
</evidence>
<organism evidence="6 7">
    <name type="scientific">Gloeobacter violaceus (strain ATCC 29082 / PCC 7421)</name>
    <dbReference type="NCBI Taxonomy" id="251221"/>
    <lineage>
        <taxon>Bacteria</taxon>
        <taxon>Bacillati</taxon>
        <taxon>Cyanobacteriota</taxon>
        <taxon>Cyanophyceae</taxon>
        <taxon>Gloeobacterales</taxon>
        <taxon>Gloeobacteraceae</taxon>
        <taxon>Gloeobacter</taxon>
    </lineage>
</organism>
<name>Q7NMJ2_GLOVI</name>
<dbReference type="InterPro" id="IPR000792">
    <property type="entry name" value="Tscrpt_reg_LuxR_C"/>
</dbReference>
<dbReference type="PATRIC" id="fig|251221.4.peg.789"/>
<dbReference type="PhylomeDB" id="Q7NMJ2"/>
<dbReference type="KEGG" id="gvi:glr0773"/>
<reference evidence="6 7" key="1">
    <citation type="journal article" date="2003" name="DNA Res.">
        <title>Complete genome structure of Gloeobacter violaceus PCC 7421, a cyanobacterium that lacks thylakoids.</title>
        <authorList>
            <person name="Nakamura Y."/>
            <person name="Kaneko T."/>
            <person name="Sato S."/>
            <person name="Mimuro M."/>
            <person name="Miyashita H."/>
            <person name="Tsuchiya T."/>
            <person name="Sasamoto S."/>
            <person name="Watanabe A."/>
            <person name="Kawashima K."/>
            <person name="Kishida Y."/>
            <person name="Kiyokawa C."/>
            <person name="Kohara M."/>
            <person name="Matsumoto M."/>
            <person name="Matsuno A."/>
            <person name="Nakazaki N."/>
            <person name="Shimpo S."/>
            <person name="Takeuchi C."/>
            <person name="Yamada M."/>
            <person name="Tabata S."/>
        </authorList>
    </citation>
    <scope>NUCLEOTIDE SEQUENCE [LARGE SCALE GENOMIC DNA]</scope>
    <source>
        <strain evidence="7">ATCC 29082 / PCC 7421</strain>
    </source>
</reference>
<dbReference type="PANTHER" id="PTHR43214">
    <property type="entry name" value="TWO-COMPONENT RESPONSE REGULATOR"/>
    <property type="match status" value="1"/>
</dbReference>
<accession>Q7NMJ2</accession>
<dbReference type="PRINTS" id="PR00038">
    <property type="entry name" value="HTHLUXR"/>
</dbReference>
<dbReference type="Pfam" id="PF00196">
    <property type="entry name" value="GerE"/>
    <property type="match status" value="1"/>
</dbReference>
<feature type="domain" description="HTH luxR-type" evidence="4">
    <location>
        <begin position="221"/>
        <end position="286"/>
    </location>
</feature>
<evidence type="ECO:0000256" key="1">
    <source>
        <dbReference type="ARBA" id="ARBA00022553"/>
    </source>
</evidence>
<dbReference type="Pfam" id="PF00072">
    <property type="entry name" value="Response_reg"/>
    <property type="match status" value="1"/>
</dbReference>
<dbReference type="InterPro" id="IPR001789">
    <property type="entry name" value="Sig_transdc_resp-reg_receiver"/>
</dbReference>
<dbReference type="EnsemblBacteria" id="BAC88714">
    <property type="protein sequence ID" value="BAC88714"/>
    <property type="gene ID" value="BAC88714"/>
</dbReference>
<dbReference type="eggNOG" id="COG2197">
    <property type="taxonomic scope" value="Bacteria"/>
</dbReference>
<dbReference type="InterPro" id="IPR058245">
    <property type="entry name" value="NreC/VraR/RcsB-like_REC"/>
</dbReference>